<dbReference type="InterPro" id="IPR018903">
    <property type="entry name" value="PRR23"/>
</dbReference>
<dbReference type="PANTHER" id="PTHR31813">
    <property type="entry name" value="PROLINE-RICH PROTEIN 23B"/>
    <property type="match status" value="1"/>
</dbReference>
<feature type="non-terminal residue" evidence="4">
    <location>
        <position position="1"/>
    </location>
</feature>
<sequence length="216" mass="23657">VLDQLRRKELHARIPYRPPKERQSAGSHEFLVILEPGTDLHLRLGEEVLVLAPQTALQLALRNVLVVVLPWHVLSSSEELFVPGHARCIVPRDAEVTWAIDIEDGSLSAQRAERARAARAGEEAEAPRGLSPPSLSTLLLRPLHRAAGPQGCCGLPGPRPRRERRPLPAEFSLDLRGLGPCPGSALRPLPASPSPGPRPCRAARRRPPTGARRRLF</sequence>
<keyword evidence="3" id="KW-1185">Reference proteome</keyword>
<gene>
    <name evidence="4" type="primary">LOC105311751</name>
</gene>
<protein>
    <submittedName>
        <fullName evidence="4">Proline-rich protein 23D1-like</fullName>
    </submittedName>
</protein>
<evidence type="ECO:0000313" key="3">
    <source>
        <dbReference type="Proteomes" id="UP000515202"/>
    </source>
</evidence>
<reference evidence="4" key="1">
    <citation type="submission" date="2025-08" db="UniProtKB">
        <authorList>
            <consortium name="RefSeq"/>
        </authorList>
    </citation>
    <scope>IDENTIFICATION</scope>
    <source>
        <tissue evidence="4">Kidney</tissue>
    </source>
</reference>
<dbReference type="Pfam" id="PF10630">
    <property type="entry name" value="DUF2476"/>
    <property type="match status" value="1"/>
</dbReference>
<proteinExistence type="inferred from homology"/>
<organism evidence="3 4">
    <name type="scientific">Pteropus vampyrus</name>
    <name type="common">Large flying fox</name>
    <dbReference type="NCBI Taxonomy" id="132908"/>
    <lineage>
        <taxon>Eukaryota</taxon>
        <taxon>Metazoa</taxon>
        <taxon>Chordata</taxon>
        <taxon>Craniata</taxon>
        <taxon>Vertebrata</taxon>
        <taxon>Euteleostomi</taxon>
        <taxon>Mammalia</taxon>
        <taxon>Eutheria</taxon>
        <taxon>Laurasiatheria</taxon>
        <taxon>Chiroptera</taxon>
        <taxon>Yinpterochiroptera</taxon>
        <taxon>Pteropodoidea</taxon>
        <taxon>Pteropodidae</taxon>
        <taxon>Pteropodinae</taxon>
        <taxon>Pteropus</taxon>
    </lineage>
</organism>
<dbReference type="RefSeq" id="XP_011385963.1">
    <property type="nucleotide sequence ID" value="XM_011387661.1"/>
</dbReference>
<accession>A0A6P3RRC8</accession>
<dbReference type="GeneID" id="105311751"/>
<dbReference type="PANTHER" id="PTHR31813:SF3">
    <property type="entry name" value="PROLINE-RICH PROTEIN 23D1-RELATED"/>
    <property type="match status" value="1"/>
</dbReference>
<evidence type="ECO:0000256" key="1">
    <source>
        <dbReference type="ARBA" id="ARBA00009113"/>
    </source>
</evidence>
<name>A0A6P3RRC8_PTEVA</name>
<comment type="similarity">
    <text evidence="1">Belongs to the PRR23 family.</text>
</comment>
<dbReference type="Proteomes" id="UP000515202">
    <property type="component" value="Unplaced"/>
</dbReference>
<evidence type="ECO:0000256" key="2">
    <source>
        <dbReference type="SAM" id="MobiDB-lite"/>
    </source>
</evidence>
<feature type="region of interest" description="Disordered" evidence="2">
    <location>
        <begin position="113"/>
        <end position="133"/>
    </location>
</feature>
<dbReference type="OrthoDB" id="9809683at2759"/>
<dbReference type="AlphaFoldDB" id="A0A6P3RRC8"/>
<feature type="region of interest" description="Disordered" evidence="2">
    <location>
        <begin position="172"/>
        <end position="216"/>
    </location>
</feature>
<dbReference type="KEGG" id="pvp:105311751"/>
<evidence type="ECO:0000313" key="4">
    <source>
        <dbReference type="RefSeq" id="XP_011385963.1"/>
    </source>
</evidence>
<feature type="compositionally biased region" description="Basic residues" evidence="2">
    <location>
        <begin position="201"/>
        <end position="216"/>
    </location>
</feature>
<feature type="compositionally biased region" description="Basic and acidic residues" evidence="2">
    <location>
        <begin position="113"/>
        <end position="126"/>
    </location>
</feature>